<evidence type="ECO:0000256" key="1">
    <source>
        <dbReference type="SAM" id="Coils"/>
    </source>
</evidence>
<dbReference type="Proteomes" id="UP000295536">
    <property type="component" value="Unassembled WGS sequence"/>
</dbReference>
<dbReference type="Pfam" id="PF05565">
    <property type="entry name" value="Sipho_Gp157"/>
    <property type="match status" value="1"/>
</dbReference>
<evidence type="ECO:0000313" key="5">
    <source>
        <dbReference type="Proteomes" id="UP000315577"/>
    </source>
</evidence>
<protein>
    <submittedName>
        <fullName evidence="2">Viral Gp157 protein</fullName>
    </submittedName>
</protein>
<accession>A0A4R3LLV5</accession>
<dbReference type="OrthoDB" id="8611610at2"/>
<dbReference type="EMBL" id="SMAH01000004">
    <property type="protein sequence ID" value="TCS98796.1"/>
    <property type="molecule type" value="Genomic_DNA"/>
</dbReference>
<feature type="coiled-coil region" evidence="1">
    <location>
        <begin position="48"/>
        <end position="75"/>
    </location>
</feature>
<dbReference type="AlphaFoldDB" id="A0A4R3LLV5"/>
<evidence type="ECO:0000313" key="2">
    <source>
        <dbReference type="EMBL" id="TCS98796.1"/>
    </source>
</evidence>
<reference evidence="3 5" key="2">
    <citation type="submission" date="2019-07" db="EMBL/GenBank/DDBJ databases">
        <title>Tepidimonas ignava SPS-1037 draft genome.</title>
        <authorList>
            <person name="Da Costa M.S."/>
            <person name="Froufe H.J.C."/>
            <person name="Egas C."/>
            <person name="Albuquerque L."/>
        </authorList>
    </citation>
    <scope>NUCLEOTIDE SEQUENCE [LARGE SCALE GENOMIC DNA]</scope>
    <source>
        <strain evidence="3 5">SPS-1037</strain>
    </source>
</reference>
<dbReference type="RefSeq" id="WP_132962111.1">
    <property type="nucleotide sequence ID" value="NZ_SMAH01000004.1"/>
</dbReference>
<dbReference type="EMBL" id="VJNC01000013">
    <property type="protein sequence ID" value="TSE20279.1"/>
    <property type="molecule type" value="Genomic_DNA"/>
</dbReference>
<name>A0A4R3LLV5_9BURK</name>
<evidence type="ECO:0000313" key="3">
    <source>
        <dbReference type="EMBL" id="TSE20279.1"/>
    </source>
</evidence>
<sequence>MSLPALYELAADYRRALETLADLDLPEEVVQDTLEALKGEVEVKATNVAAFVRNLEALAEQIRAAEAQMAARRKAIESRAERVRQYLLANMQACGISKIESPWFAIAIRKNPPAVEIVDEALIPPELMMTPPPPPPKPNKEAIKALLKAGQEVPGARLTQGVRVEIR</sequence>
<keyword evidence="5" id="KW-1185">Reference proteome</keyword>
<reference evidence="2 4" key="1">
    <citation type="submission" date="2019-03" db="EMBL/GenBank/DDBJ databases">
        <title>Genomic Encyclopedia of Type Strains, Phase IV (KMG-IV): sequencing the most valuable type-strain genomes for metagenomic binning, comparative biology and taxonomic classification.</title>
        <authorList>
            <person name="Goeker M."/>
        </authorList>
    </citation>
    <scope>NUCLEOTIDE SEQUENCE [LARGE SCALE GENOMIC DNA]</scope>
    <source>
        <strain evidence="2 4">DSM 12034</strain>
    </source>
</reference>
<gene>
    <name evidence="2" type="ORF">EDC36_104220</name>
    <name evidence="3" type="ORF">Tigna_01910</name>
</gene>
<dbReference type="Proteomes" id="UP000315577">
    <property type="component" value="Unassembled WGS sequence"/>
</dbReference>
<evidence type="ECO:0000313" key="4">
    <source>
        <dbReference type="Proteomes" id="UP000295536"/>
    </source>
</evidence>
<keyword evidence="1" id="KW-0175">Coiled coil</keyword>
<proteinExistence type="predicted"/>
<comment type="caution">
    <text evidence="2">The sequence shown here is derived from an EMBL/GenBank/DDBJ whole genome shotgun (WGS) entry which is preliminary data.</text>
</comment>
<organism evidence="2 4">
    <name type="scientific">Tepidimonas ignava</name>
    <dbReference type="NCBI Taxonomy" id="114249"/>
    <lineage>
        <taxon>Bacteria</taxon>
        <taxon>Pseudomonadati</taxon>
        <taxon>Pseudomonadota</taxon>
        <taxon>Betaproteobacteria</taxon>
        <taxon>Burkholderiales</taxon>
        <taxon>Tepidimonas</taxon>
    </lineage>
</organism>
<dbReference type="InterPro" id="IPR008840">
    <property type="entry name" value="Sipho_Gp157"/>
</dbReference>